<feature type="signal peptide" evidence="2">
    <location>
        <begin position="1"/>
        <end position="19"/>
    </location>
</feature>
<dbReference type="InterPro" id="IPR008929">
    <property type="entry name" value="Chondroitin_lyas"/>
</dbReference>
<dbReference type="RefSeq" id="WP_277416449.1">
    <property type="nucleotide sequence ID" value="NZ_CP119083.1"/>
</dbReference>
<feature type="chain" id="PRO_5045229654" evidence="2">
    <location>
        <begin position="20"/>
        <end position="904"/>
    </location>
</feature>
<keyword evidence="5" id="KW-1185">Reference proteome</keyword>
<evidence type="ECO:0000256" key="2">
    <source>
        <dbReference type="SAM" id="SignalP"/>
    </source>
</evidence>
<evidence type="ECO:0000313" key="5">
    <source>
        <dbReference type="Proteomes" id="UP001216510"/>
    </source>
</evidence>
<sequence>MQRTRIAMLLSLAMSAAHAAPTIVSFDADNLKVVDGQPVKLSWTVSDATVVRLNGQVVTGNSVTVTPLATTGAKLDYRLEASNAFGKSTDVRTIALSRGTVLDRGYIPEAYAADCTPRPDTDYMAAHKFLRVEPRDCTVVRTATPVFTWAQVAPSWRLADMTFTLTGPGGYEYSVTTKEPRLLLPKPLVEAGRYTWKVQERTNAGVVSTSQERTFEFDGAELPNVATGAQVRANILAKPWPRILPRDASGKVMTWAAIDAALKVSDQKESYAAYMAKAAGFATPVDVTEPPTSEKKYNTSVRDTLLRIETLATAGQITGNAAYKQEAINSLLKLAAWRMDAEGTTTEWKQDQWNRDVLRSLSLGLDMLYTQMTAAQRDVIINAINLRLAPLMTKLNDLYTLPYNSHLLTAALYAVEVMMHATGAVGSTQRFEPAGTEGQLLAKTWNTVITTIGTWRGGSDSAFGNSTGYAWMALISYSELLADYQLTAGVDISHIQALDKFGDNFYSTTPRVRSQISAANPFGGTRAPFGDGSEQGGYYYSYAWQSYSLFAHVSQNPVDEWYYRADIDKTRSAPLRIYHYLMTASKARVAPADNPQLPSTYLFEDAGQVAMHTDTVAPLRSSLYFRSSRLGSLNHSHADNNSFIFVSKGRDIFVSGGTYGDFGDTTEQELRRATRFKNALTFDAGEGYTDSGIGQAEPVPDPTVAGNPTFTMVANAKLINYYARPDSNWSIATGDATGAYQGEITPKSHTFKPLLKNAVRTVAYNRADRVALIYDFASSDIKRRWQYNFQTIAKPEVIATEPRRMKVVASDAKVCTYFHGADGAFSQPQDMDTLYPAYFTPGQQYHTDYKTKDRHNQIASLTVLTEDCATNVPVYVTYLSPTKLLVNRGKSWLVFDQRNVQISE</sequence>
<protein>
    <submittedName>
        <fullName evidence="4">Heparinase II/III family protein</fullName>
    </submittedName>
</protein>
<dbReference type="Pfam" id="PF07940">
    <property type="entry name" value="Hepar_II_III_C"/>
    <property type="match status" value="1"/>
</dbReference>
<dbReference type="InterPro" id="IPR012480">
    <property type="entry name" value="Hepar_II_III_C"/>
</dbReference>
<proteinExistence type="predicted"/>
<keyword evidence="2" id="KW-0732">Signal</keyword>
<organism evidence="4 5">
    <name type="scientific">Pseudoduganella chitinolytica</name>
    <dbReference type="NCBI Taxonomy" id="34070"/>
    <lineage>
        <taxon>Bacteria</taxon>
        <taxon>Pseudomonadati</taxon>
        <taxon>Pseudomonadota</taxon>
        <taxon>Betaproteobacteria</taxon>
        <taxon>Burkholderiales</taxon>
        <taxon>Oxalobacteraceae</taxon>
        <taxon>Telluria group</taxon>
        <taxon>Pseudoduganella</taxon>
    </lineage>
</organism>
<name>A0ABY8BD65_9BURK</name>
<reference evidence="4 5" key="1">
    <citation type="submission" date="2023-02" db="EMBL/GenBank/DDBJ databases">
        <title>Gemone sequence of Telluria chitinolytica ACM 3522T.</title>
        <authorList>
            <person name="Frediansyah A."/>
            <person name="Miess H."/>
            <person name="Gross H."/>
        </authorList>
    </citation>
    <scope>NUCLEOTIDE SEQUENCE [LARGE SCALE GENOMIC DNA]</scope>
    <source>
        <strain evidence="4 5">ACM 3522</strain>
    </source>
</reference>
<feature type="domain" description="Heparinase II/III-like C-terminal" evidence="3">
    <location>
        <begin position="602"/>
        <end position="689"/>
    </location>
</feature>
<dbReference type="Gene3D" id="1.50.10.100">
    <property type="entry name" value="Chondroitin AC/alginate lyase"/>
    <property type="match status" value="1"/>
</dbReference>
<dbReference type="Proteomes" id="UP001216510">
    <property type="component" value="Chromosome"/>
</dbReference>
<comment type="subcellular location">
    <subcellularLocation>
        <location evidence="1">Cell envelope</location>
    </subcellularLocation>
</comment>
<dbReference type="EMBL" id="CP119083">
    <property type="protein sequence ID" value="WEF33760.1"/>
    <property type="molecule type" value="Genomic_DNA"/>
</dbReference>
<gene>
    <name evidence="4" type="ORF">PX653_02920</name>
</gene>
<dbReference type="Gene3D" id="2.70.98.70">
    <property type="match status" value="1"/>
</dbReference>
<evidence type="ECO:0000313" key="4">
    <source>
        <dbReference type="EMBL" id="WEF33760.1"/>
    </source>
</evidence>
<accession>A0ABY8BD65</accession>
<evidence type="ECO:0000256" key="1">
    <source>
        <dbReference type="ARBA" id="ARBA00004196"/>
    </source>
</evidence>
<evidence type="ECO:0000259" key="3">
    <source>
        <dbReference type="Pfam" id="PF07940"/>
    </source>
</evidence>